<name>A0A1B6CSX1_9HEMI</name>
<evidence type="ECO:0000313" key="2">
    <source>
        <dbReference type="EMBL" id="JAS16616.1"/>
    </source>
</evidence>
<organism evidence="2">
    <name type="scientific">Clastoptera arizonana</name>
    <name type="common">Arizona spittle bug</name>
    <dbReference type="NCBI Taxonomy" id="38151"/>
    <lineage>
        <taxon>Eukaryota</taxon>
        <taxon>Metazoa</taxon>
        <taxon>Ecdysozoa</taxon>
        <taxon>Arthropoda</taxon>
        <taxon>Hexapoda</taxon>
        <taxon>Insecta</taxon>
        <taxon>Pterygota</taxon>
        <taxon>Neoptera</taxon>
        <taxon>Paraneoptera</taxon>
        <taxon>Hemiptera</taxon>
        <taxon>Auchenorrhyncha</taxon>
        <taxon>Cercopoidea</taxon>
        <taxon>Clastopteridae</taxon>
        <taxon>Clastoptera</taxon>
    </lineage>
</organism>
<keyword evidence="1" id="KW-0732">Signal</keyword>
<accession>A0A1B6CSX1</accession>
<sequence>MWRILIFVVCVLYTIQQADSQALNGYINPIFVTGDRRSKALYNDYLYRGVNRPGYDYDNYLYNYRQQPTYDYQYRPMSDYDDYYRRYQNIRDYPQYVQNIRYVSSTMRPPIDQQMVNMPISRSPTIATSANM</sequence>
<reference evidence="2" key="1">
    <citation type="submission" date="2015-12" db="EMBL/GenBank/DDBJ databases">
        <title>De novo transcriptome assembly of four potential Pierce s Disease insect vectors from Arizona vineyards.</title>
        <authorList>
            <person name="Tassone E.E."/>
        </authorList>
    </citation>
    <scope>NUCLEOTIDE SEQUENCE</scope>
</reference>
<dbReference type="EMBL" id="GEDC01020682">
    <property type="protein sequence ID" value="JAS16616.1"/>
    <property type="molecule type" value="Transcribed_RNA"/>
</dbReference>
<protein>
    <submittedName>
        <fullName evidence="2">Uncharacterized protein</fullName>
    </submittedName>
</protein>
<feature type="chain" id="PRO_5008580632" evidence="1">
    <location>
        <begin position="21"/>
        <end position="132"/>
    </location>
</feature>
<proteinExistence type="predicted"/>
<dbReference type="AlphaFoldDB" id="A0A1B6CSX1"/>
<feature type="signal peptide" evidence="1">
    <location>
        <begin position="1"/>
        <end position="20"/>
    </location>
</feature>
<gene>
    <name evidence="2" type="ORF">g.31085</name>
</gene>
<evidence type="ECO:0000256" key="1">
    <source>
        <dbReference type="SAM" id="SignalP"/>
    </source>
</evidence>